<dbReference type="PROSITE" id="PS51078">
    <property type="entry name" value="ICLR_ED"/>
    <property type="match status" value="1"/>
</dbReference>
<dbReference type="SMART" id="SM00346">
    <property type="entry name" value="HTH_ICLR"/>
    <property type="match status" value="1"/>
</dbReference>
<evidence type="ECO:0000313" key="6">
    <source>
        <dbReference type="EMBL" id="SHL29108.1"/>
    </source>
</evidence>
<dbReference type="AlphaFoldDB" id="A0A1M6ZF62"/>
<name>A0A1M6ZF62_9BACT</name>
<reference evidence="7" key="1">
    <citation type="submission" date="2016-11" db="EMBL/GenBank/DDBJ databases">
        <authorList>
            <person name="Varghese N."/>
            <person name="Submissions S."/>
        </authorList>
    </citation>
    <scope>NUCLEOTIDE SEQUENCE [LARGE SCALE GENOMIC DNA]</scope>
    <source>
        <strain evidence="7">DSM 16219</strain>
    </source>
</reference>
<protein>
    <submittedName>
        <fullName evidence="6">Transcriptional regulator, IclR family</fullName>
    </submittedName>
</protein>
<dbReference type="Proteomes" id="UP000183994">
    <property type="component" value="Unassembled WGS sequence"/>
</dbReference>
<dbReference type="PROSITE" id="PS51077">
    <property type="entry name" value="HTH_ICLR"/>
    <property type="match status" value="1"/>
</dbReference>
<dbReference type="Gene3D" id="1.10.10.10">
    <property type="entry name" value="Winged helix-like DNA-binding domain superfamily/Winged helix DNA-binding domain"/>
    <property type="match status" value="1"/>
</dbReference>
<keyword evidence="3" id="KW-0804">Transcription</keyword>
<evidence type="ECO:0000313" key="7">
    <source>
        <dbReference type="Proteomes" id="UP000183994"/>
    </source>
</evidence>
<dbReference type="RefSeq" id="WP_073478937.1">
    <property type="nucleotide sequence ID" value="NZ_FQZU01000057.1"/>
</dbReference>
<dbReference type="Pfam" id="PF01614">
    <property type="entry name" value="IclR_C"/>
    <property type="match status" value="1"/>
</dbReference>
<dbReference type="STRING" id="1121393.SAMN02745216_04964"/>
<proteinExistence type="predicted"/>
<dbReference type="InterPro" id="IPR014757">
    <property type="entry name" value="Tscrpt_reg_IclR_C"/>
</dbReference>
<organism evidence="6 7">
    <name type="scientific">Desulfatibacillum alkenivorans DSM 16219</name>
    <dbReference type="NCBI Taxonomy" id="1121393"/>
    <lineage>
        <taxon>Bacteria</taxon>
        <taxon>Pseudomonadati</taxon>
        <taxon>Thermodesulfobacteriota</taxon>
        <taxon>Desulfobacteria</taxon>
        <taxon>Desulfobacterales</taxon>
        <taxon>Desulfatibacillaceae</taxon>
        <taxon>Desulfatibacillum</taxon>
    </lineage>
</organism>
<dbReference type="Pfam" id="PF09339">
    <property type="entry name" value="HTH_IclR"/>
    <property type="match status" value="1"/>
</dbReference>
<evidence type="ECO:0000256" key="2">
    <source>
        <dbReference type="ARBA" id="ARBA00023125"/>
    </source>
</evidence>
<accession>A0A1M6ZF62</accession>
<keyword evidence="1" id="KW-0805">Transcription regulation</keyword>
<dbReference type="InterPro" id="IPR036388">
    <property type="entry name" value="WH-like_DNA-bd_sf"/>
</dbReference>
<keyword evidence="2" id="KW-0238">DNA-binding</keyword>
<dbReference type="PANTHER" id="PTHR30136:SF24">
    <property type="entry name" value="HTH-TYPE TRANSCRIPTIONAL REPRESSOR ALLR"/>
    <property type="match status" value="1"/>
</dbReference>
<dbReference type="GO" id="GO:0003677">
    <property type="term" value="F:DNA binding"/>
    <property type="evidence" value="ECO:0007669"/>
    <property type="project" value="UniProtKB-KW"/>
</dbReference>
<feature type="domain" description="IclR-ED" evidence="5">
    <location>
        <begin position="66"/>
        <end position="249"/>
    </location>
</feature>
<dbReference type="GO" id="GO:0003700">
    <property type="term" value="F:DNA-binding transcription factor activity"/>
    <property type="evidence" value="ECO:0007669"/>
    <property type="project" value="TreeGrafter"/>
</dbReference>
<dbReference type="Gene3D" id="3.30.450.40">
    <property type="match status" value="1"/>
</dbReference>
<dbReference type="InterPro" id="IPR005471">
    <property type="entry name" value="Tscrpt_reg_IclR_N"/>
</dbReference>
<dbReference type="FunFam" id="1.10.10.10:FF:000056">
    <property type="entry name" value="IclR family transcriptional regulator"/>
    <property type="match status" value="1"/>
</dbReference>
<dbReference type="EMBL" id="FQZU01000057">
    <property type="protein sequence ID" value="SHL29108.1"/>
    <property type="molecule type" value="Genomic_DNA"/>
</dbReference>
<keyword evidence="7" id="KW-1185">Reference proteome</keyword>
<dbReference type="SUPFAM" id="SSF55781">
    <property type="entry name" value="GAF domain-like"/>
    <property type="match status" value="1"/>
</dbReference>
<evidence type="ECO:0000259" key="4">
    <source>
        <dbReference type="PROSITE" id="PS51077"/>
    </source>
</evidence>
<dbReference type="InterPro" id="IPR036390">
    <property type="entry name" value="WH_DNA-bd_sf"/>
</dbReference>
<evidence type="ECO:0000256" key="3">
    <source>
        <dbReference type="ARBA" id="ARBA00023163"/>
    </source>
</evidence>
<dbReference type="PANTHER" id="PTHR30136">
    <property type="entry name" value="HELIX-TURN-HELIX TRANSCRIPTIONAL REGULATOR, ICLR FAMILY"/>
    <property type="match status" value="1"/>
</dbReference>
<dbReference type="InterPro" id="IPR050707">
    <property type="entry name" value="HTH_MetabolicPath_Reg"/>
</dbReference>
<evidence type="ECO:0000259" key="5">
    <source>
        <dbReference type="PROSITE" id="PS51078"/>
    </source>
</evidence>
<dbReference type="InterPro" id="IPR029016">
    <property type="entry name" value="GAF-like_dom_sf"/>
</dbReference>
<dbReference type="OrthoDB" id="5416964at2"/>
<dbReference type="SUPFAM" id="SSF46785">
    <property type="entry name" value="Winged helix' DNA-binding domain"/>
    <property type="match status" value="1"/>
</dbReference>
<feature type="domain" description="HTH iclR-type" evidence="4">
    <location>
        <begin position="3"/>
        <end position="65"/>
    </location>
</feature>
<sequence length="260" mass="28004">MSVQSVDRALEILSLFSTTSPRLGITEISRAMGLPKPTVHGLVRTLTSHGFLAQDLESKKYSLGLKIHEMGTILAGSLRINQVGGGPAQMLTRSTGLATRLGIWDQQSVLVTLLLFPDTVNVLYHHIGPRIQAYCSSLGKAILAYLPRQEVEDYLGKYPLSAITTTTITNREDLLKDLESTRARGYALDREECISGMSCIGAPIFNYAGAPVGSISISGPPDQVLGDRTAALARELLLTAQHISSFMGWRPGEAAKAALV</sequence>
<gene>
    <name evidence="6" type="ORF">SAMN02745216_04964</name>
</gene>
<evidence type="ECO:0000256" key="1">
    <source>
        <dbReference type="ARBA" id="ARBA00023015"/>
    </source>
</evidence>
<dbReference type="GO" id="GO:0045892">
    <property type="term" value="P:negative regulation of DNA-templated transcription"/>
    <property type="evidence" value="ECO:0007669"/>
    <property type="project" value="TreeGrafter"/>
</dbReference>